<evidence type="ECO:0000313" key="13">
    <source>
        <dbReference type="EMBL" id="WUQ86039.1"/>
    </source>
</evidence>
<name>A0ABZ1U7L8_9ACTN</name>
<keyword evidence="14" id="KW-1185">Reference proteome</keyword>
<feature type="compositionally biased region" description="Pro residues" evidence="9">
    <location>
        <begin position="754"/>
        <end position="765"/>
    </location>
</feature>
<feature type="region of interest" description="Disordered" evidence="9">
    <location>
        <begin position="669"/>
        <end position="830"/>
    </location>
</feature>
<keyword evidence="6" id="KW-0511">Multifunctional enzyme</keyword>
<evidence type="ECO:0000256" key="3">
    <source>
        <dbReference type="ARBA" id="ARBA00022676"/>
    </source>
</evidence>
<evidence type="ECO:0000313" key="14">
    <source>
        <dbReference type="Proteomes" id="UP001432222"/>
    </source>
</evidence>
<dbReference type="Proteomes" id="UP001432222">
    <property type="component" value="Chromosome"/>
</dbReference>
<dbReference type="EMBL" id="CP108110">
    <property type="protein sequence ID" value="WUQ86039.1"/>
    <property type="molecule type" value="Genomic_DNA"/>
</dbReference>
<proteinExistence type="predicted"/>
<evidence type="ECO:0000256" key="5">
    <source>
        <dbReference type="ARBA" id="ARBA00022801"/>
    </source>
</evidence>
<feature type="transmembrane region" description="Helical" evidence="10">
    <location>
        <begin position="33"/>
        <end position="56"/>
    </location>
</feature>
<dbReference type="InterPro" id="IPR012338">
    <property type="entry name" value="Beta-lactam/transpept-like"/>
</dbReference>
<dbReference type="InterPro" id="IPR023346">
    <property type="entry name" value="Lysozyme-like_dom_sf"/>
</dbReference>
<evidence type="ECO:0000256" key="9">
    <source>
        <dbReference type="SAM" id="MobiDB-lite"/>
    </source>
</evidence>
<feature type="compositionally biased region" description="Basic and acidic residues" evidence="9">
    <location>
        <begin position="420"/>
        <end position="430"/>
    </location>
</feature>
<keyword evidence="10" id="KW-1133">Transmembrane helix</keyword>
<feature type="compositionally biased region" description="Low complexity" evidence="9">
    <location>
        <begin position="732"/>
        <end position="753"/>
    </location>
</feature>
<comment type="catalytic activity">
    <reaction evidence="8">
        <text>[GlcNAc-(1-&gt;4)-Mur2Ac(oyl-L-Ala-gamma-D-Glu-L-Lys-D-Ala-D-Ala)](n)-di-trans,octa-cis-undecaprenyl diphosphate + beta-D-GlcNAc-(1-&gt;4)-Mur2Ac(oyl-L-Ala-gamma-D-Glu-L-Lys-D-Ala-D-Ala)-di-trans,octa-cis-undecaprenyl diphosphate = [GlcNAc-(1-&gt;4)-Mur2Ac(oyl-L-Ala-gamma-D-Glu-L-Lys-D-Ala-D-Ala)](n+1)-di-trans,octa-cis-undecaprenyl diphosphate + di-trans,octa-cis-undecaprenyl diphosphate + H(+)</text>
        <dbReference type="Rhea" id="RHEA:23708"/>
        <dbReference type="Rhea" id="RHEA-COMP:9602"/>
        <dbReference type="Rhea" id="RHEA-COMP:9603"/>
        <dbReference type="ChEBI" id="CHEBI:15378"/>
        <dbReference type="ChEBI" id="CHEBI:58405"/>
        <dbReference type="ChEBI" id="CHEBI:60033"/>
        <dbReference type="ChEBI" id="CHEBI:78435"/>
        <dbReference type="EC" id="2.4.99.28"/>
    </reaction>
</comment>
<feature type="domain" description="Glycosyl transferase family 51" evidence="12">
    <location>
        <begin position="81"/>
        <end position="255"/>
    </location>
</feature>
<dbReference type="InterPro" id="IPR050396">
    <property type="entry name" value="Glycosyltr_51/Transpeptidase"/>
</dbReference>
<evidence type="ECO:0000256" key="7">
    <source>
        <dbReference type="ARBA" id="ARBA00034000"/>
    </source>
</evidence>
<keyword evidence="1" id="KW-0121">Carboxypeptidase</keyword>
<dbReference type="Gene3D" id="3.40.710.10">
    <property type="entry name" value="DD-peptidase/beta-lactamase superfamily"/>
    <property type="match status" value="1"/>
</dbReference>
<evidence type="ECO:0000256" key="6">
    <source>
        <dbReference type="ARBA" id="ARBA00023268"/>
    </source>
</evidence>
<dbReference type="InterPro" id="IPR001264">
    <property type="entry name" value="Glyco_trans_51"/>
</dbReference>
<evidence type="ECO:0000259" key="12">
    <source>
        <dbReference type="Pfam" id="PF00912"/>
    </source>
</evidence>
<sequence length="830" mass="87086">MTLSTGRRARRAARREARRVLPLRRRLLPTWRICLGTVFGVLLIAVGAFAVLYVIVPLPDPNAQAVAQSNIYLYSDGVTEIARTGAVNRTDVDIERIPVSTRQAVVSAEDRTFYQNRGIDLKGMVRAGWNTLTGQGMQGGSTITQQYVKNYYLTQSRTIERKGRELLIALKVDQQRDKNEILAGYLNTSYFGRGAYGIQSAARAYYGIDVSELTLPQSAYLAALLQAPSAYDVKTATPANRERALARWQYTLDGMVQLGFISATERADTAFPDPIDPQPATGLAGQAGYLVGVADDYLVTNRILDSATLKAGGWRITTTFDQDKQDAFARAVHEELTDELDPAARPATDTDVRVAGASVDPATGRVVAVYGGPDYAKQPYNDALRQDNQIGSTFKPIDLAAGLDSHRGSSSDGLPISTETRYDGTSERPVTDGPTPYAPPNEDDIDYGSITLRQAMVKSVNSVYAQEGVDAGLAHVRETAVRLGIPADVPGMDPANTSMTLGTATPSALDLAGVYAALANHGEAHRPWSVAELERVNPGPGQLEVPDLPDQPGTTALDRGTADAVTDVLRDVIGPRGTGAAALDLGRPAAGKTGTTDANLSAWFAGYTPELATTVGLFRENPKTHAKEPLAGTAGYARINGGAFPTRIWTSYMADALDGTVVRSFDLQPAEGNRRPGTAGPSTTPTTTAPASASPSADPAPSPPAGGTGGTSGTGGTGGVPVPAAPAPSAPRRPTATTSPGTTVPDPVLTVITPEPPTLVPPTQPEPTQSQPSPTARPSTTRPTTEPGTTSPTRTPDATRSPAPPPTGATKPPSTSRPPATADPATPPPA</sequence>
<keyword evidence="3" id="KW-0328">Glycosyltransferase</keyword>
<dbReference type="SUPFAM" id="SSF53955">
    <property type="entry name" value="Lysozyme-like"/>
    <property type="match status" value="1"/>
</dbReference>
<gene>
    <name evidence="13" type="ORF">OHA16_25570</name>
</gene>
<feature type="compositionally biased region" description="Low complexity" evidence="9">
    <location>
        <begin position="766"/>
        <end position="796"/>
    </location>
</feature>
<feature type="compositionally biased region" description="Low complexity" evidence="9">
    <location>
        <begin position="675"/>
        <end position="697"/>
    </location>
</feature>
<keyword evidence="10" id="KW-0812">Transmembrane</keyword>
<keyword evidence="5" id="KW-0378">Hydrolase</keyword>
<dbReference type="InterPro" id="IPR036950">
    <property type="entry name" value="PBP_transglycosylase"/>
</dbReference>
<evidence type="ECO:0000259" key="11">
    <source>
        <dbReference type="Pfam" id="PF00905"/>
    </source>
</evidence>
<dbReference type="Pfam" id="PF00905">
    <property type="entry name" value="Transpeptidase"/>
    <property type="match status" value="1"/>
</dbReference>
<comment type="catalytic activity">
    <reaction evidence="7">
        <text>Preferential cleavage: (Ac)2-L-Lys-D-Ala-|-D-Ala. Also transpeptidation of peptidyl-alanyl moieties that are N-acyl substituents of D-alanine.</text>
        <dbReference type="EC" id="3.4.16.4"/>
    </reaction>
</comment>
<dbReference type="Gene3D" id="1.10.3810.10">
    <property type="entry name" value="Biosynthetic peptidoglycan transglycosylase-like"/>
    <property type="match status" value="1"/>
</dbReference>
<evidence type="ECO:0000256" key="4">
    <source>
        <dbReference type="ARBA" id="ARBA00022679"/>
    </source>
</evidence>
<dbReference type="Pfam" id="PF00912">
    <property type="entry name" value="Transgly"/>
    <property type="match status" value="1"/>
</dbReference>
<feature type="region of interest" description="Disordered" evidence="9">
    <location>
        <begin position="402"/>
        <end position="442"/>
    </location>
</feature>
<dbReference type="PANTHER" id="PTHR32282:SF34">
    <property type="entry name" value="PENICILLIN-BINDING PROTEIN 1A"/>
    <property type="match status" value="1"/>
</dbReference>
<dbReference type="SUPFAM" id="SSF56601">
    <property type="entry name" value="beta-lactamase/transpeptidase-like"/>
    <property type="match status" value="1"/>
</dbReference>
<keyword evidence="4" id="KW-0808">Transferase</keyword>
<dbReference type="RefSeq" id="WP_328956695.1">
    <property type="nucleotide sequence ID" value="NZ_CP108110.1"/>
</dbReference>
<evidence type="ECO:0000256" key="2">
    <source>
        <dbReference type="ARBA" id="ARBA00022670"/>
    </source>
</evidence>
<evidence type="ECO:0000256" key="8">
    <source>
        <dbReference type="ARBA" id="ARBA00049902"/>
    </source>
</evidence>
<keyword evidence="2" id="KW-0645">Protease</keyword>
<accession>A0ABZ1U7L8</accession>
<keyword evidence="10" id="KW-0472">Membrane</keyword>
<dbReference type="InterPro" id="IPR001460">
    <property type="entry name" value="PCN-bd_Tpept"/>
</dbReference>
<organism evidence="13 14">
    <name type="scientific">Kitasatospora purpeofusca</name>
    <dbReference type="NCBI Taxonomy" id="67352"/>
    <lineage>
        <taxon>Bacteria</taxon>
        <taxon>Bacillati</taxon>
        <taxon>Actinomycetota</taxon>
        <taxon>Actinomycetes</taxon>
        <taxon>Kitasatosporales</taxon>
        <taxon>Streptomycetaceae</taxon>
        <taxon>Kitasatospora</taxon>
    </lineage>
</organism>
<feature type="domain" description="Penicillin-binding protein transpeptidase" evidence="11">
    <location>
        <begin position="359"/>
        <end position="610"/>
    </location>
</feature>
<dbReference type="PANTHER" id="PTHR32282">
    <property type="entry name" value="BINDING PROTEIN TRANSPEPTIDASE, PUTATIVE-RELATED"/>
    <property type="match status" value="1"/>
</dbReference>
<feature type="compositionally biased region" description="Low complexity" evidence="9">
    <location>
        <begin position="808"/>
        <end position="824"/>
    </location>
</feature>
<protein>
    <submittedName>
        <fullName evidence="13">Transglycosylase domain-containing protein</fullName>
    </submittedName>
</protein>
<reference evidence="13" key="1">
    <citation type="submission" date="2022-10" db="EMBL/GenBank/DDBJ databases">
        <title>The complete genomes of actinobacterial strains from the NBC collection.</title>
        <authorList>
            <person name="Joergensen T.S."/>
            <person name="Alvarez Arevalo M."/>
            <person name="Sterndorff E.B."/>
            <person name="Faurdal D."/>
            <person name="Vuksanovic O."/>
            <person name="Mourched A.-S."/>
            <person name="Charusanti P."/>
            <person name="Shaw S."/>
            <person name="Blin K."/>
            <person name="Weber T."/>
        </authorList>
    </citation>
    <scope>NUCLEOTIDE SEQUENCE</scope>
    <source>
        <strain evidence="13">NBC_00222</strain>
    </source>
</reference>
<evidence type="ECO:0000256" key="10">
    <source>
        <dbReference type="SAM" id="Phobius"/>
    </source>
</evidence>
<feature type="compositionally biased region" description="Gly residues" evidence="9">
    <location>
        <begin position="706"/>
        <end position="719"/>
    </location>
</feature>
<evidence type="ECO:0000256" key="1">
    <source>
        <dbReference type="ARBA" id="ARBA00022645"/>
    </source>
</evidence>